<keyword evidence="1 2" id="KW-0732">Signal</keyword>
<dbReference type="Pfam" id="PF13505">
    <property type="entry name" value="OMP_b-brl"/>
    <property type="match status" value="1"/>
</dbReference>
<name>A0A9X2EPU2_9GAMM</name>
<feature type="domain" description="Outer membrane protein beta-barrel" evidence="3">
    <location>
        <begin position="83"/>
        <end position="248"/>
    </location>
</feature>
<evidence type="ECO:0000256" key="1">
    <source>
        <dbReference type="ARBA" id="ARBA00022729"/>
    </source>
</evidence>
<organism evidence="4 5">
    <name type="scientific">Microbulbifer okhotskensis</name>
    <dbReference type="NCBI Taxonomy" id="2926617"/>
    <lineage>
        <taxon>Bacteria</taxon>
        <taxon>Pseudomonadati</taxon>
        <taxon>Pseudomonadota</taxon>
        <taxon>Gammaproteobacteria</taxon>
        <taxon>Cellvibrionales</taxon>
        <taxon>Microbulbiferaceae</taxon>
        <taxon>Microbulbifer</taxon>
    </lineage>
</organism>
<keyword evidence="5" id="KW-1185">Reference proteome</keyword>
<evidence type="ECO:0000256" key="2">
    <source>
        <dbReference type="SAM" id="SignalP"/>
    </source>
</evidence>
<comment type="caution">
    <text evidence="4">The sequence shown here is derived from an EMBL/GenBank/DDBJ whole genome shotgun (WGS) entry which is preliminary data.</text>
</comment>
<evidence type="ECO:0000259" key="3">
    <source>
        <dbReference type="Pfam" id="PF13505"/>
    </source>
</evidence>
<dbReference type="AlphaFoldDB" id="A0A9X2EPU2"/>
<dbReference type="InterPro" id="IPR011250">
    <property type="entry name" value="OMP/PagP_B-barrel"/>
</dbReference>
<dbReference type="Gene3D" id="2.40.160.20">
    <property type="match status" value="1"/>
</dbReference>
<evidence type="ECO:0000313" key="4">
    <source>
        <dbReference type="EMBL" id="MCO1336229.1"/>
    </source>
</evidence>
<feature type="signal peptide" evidence="2">
    <location>
        <begin position="1"/>
        <end position="20"/>
    </location>
</feature>
<reference evidence="4" key="1">
    <citation type="journal article" date="2022" name="Arch. Microbiol.">
        <title>Microbulbifer okhotskensis sp. nov., isolated from a deep bottom sediment of the Okhotsk Sea.</title>
        <authorList>
            <person name="Romanenko L."/>
            <person name="Kurilenko V."/>
            <person name="Otstavnykh N."/>
            <person name="Velansky P."/>
            <person name="Isaeva M."/>
            <person name="Mikhailov V."/>
        </authorList>
    </citation>
    <scope>NUCLEOTIDE SEQUENCE</scope>
    <source>
        <strain evidence="4">OS29</strain>
    </source>
</reference>
<proteinExistence type="predicted"/>
<gene>
    <name evidence="4" type="ORF">MO867_18010</name>
</gene>
<dbReference type="SUPFAM" id="SSF56925">
    <property type="entry name" value="OMPA-like"/>
    <property type="match status" value="1"/>
</dbReference>
<protein>
    <submittedName>
        <fullName evidence="4">Outer membrane beta-barrel protein</fullName>
    </submittedName>
</protein>
<accession>A0A9X2EPU2</accession>
<dbReference type="RefSeq" id="WP_252471755.1">
    <property type="nucleotide sequence ID" value="NZ_JALBWM010000115.1"/>
</dbReference>
<sequence length="248" mass="28217">MRSRLAVVLGALIISTNTTAAEYGQQKSLSFHPFVSLNTGYSKLEQTQDYRVIGADEDGNLSEFSYFKLKNSDGEIWNNIAFGADFENYPLELRISYGTIGSGQSDYLEFVEENVLTGTETVVERYEGNQDYDLNILSLTGVLELSRNCSKACLYLLGGVSYGQLDWSLAIDEVIAGESFRKSKRFYKDFFHYGAGFRYAFTDHLRMNTEYIRHNIGEFGDIRVSEGRRVEFDMDDFSLWQAGVSYTF</sequence>
<dbReference type="Proteomes" id="UP001139028">
    <property type="component" value="Unassembled WGS sequence"/>
</dbReference>
<evidence type="ECO:0000313" key="5">
    <source>
        <dbReference type="Proteomes" id="UP001139028"/>
    </source>
</evidence>
<dbReference type="InterPro" id="IPR027385">
    <property type="entry name" value="Beta-barrel_OMP"/>
</dbReference>
<dbReference type="EMBL" id="JALBWM010000115">
    <property type="protein sequence ID" value="MCO1336229.1"/>
    <property type="molecule type" value="Genomic_DNA"/>
</dbReference>
<feature type="chain" id="PRO_5040913711" evidence="2">
    <location>
        <begin position="21"/>
        <end position="248"/>
    </location>
</feature>